<feature type="compositionally biased region" description="Polar residues" evidence="1">
    <location>
        <begin position="62"/>
        <end position="74"/>
    </location>
</feature>
<sequence>MEPVEHGYRQITMTISADTATVARTAVARTAGLLLVAGLALGTLVACGTDEATTEPDDTGAPSPSESQSPTGSPSDGEAAFTEVATFTDTRIKVREAGGATVPLASSADVKAWLAPAKAPASLIHDVQEAVEREPDKNLQGAVLWVGCDAPSDWTVVPVGDSYEVRVSPPKHQTQCLAPMTWLALVAVD</sequence>
<name>A0ABQ1PWZ9_9ACTN</name>
<feature type="region of interest" description="Disordered" evidence="1">
    <location>
        <begin position="50"/>
        <end position="78"/>
    </location>
</feature>
<accession>A0ABQ1PWZ9</accession>
<proteinExistence type="predicted"/>
<dbReference type="EMBL" id="BMCK01000001">
    <property type="protein sequence ID" value="GGD05755.1"/>
    <property type="molecule type" value="Genomic_DNA"/>
</dbReference>
<evidence type="ECO:0000313" key="2">
    <source>
        <dbReference type="EMBL" id="GGD05755.1"/>
    </source>
</evidence>
<evidence type="ECO:0000256" key="1">
    <source>
        <dbReference type="SAM" id="MobiDB-lite"/>
    </source>
</evidence>
<comment type="caution">
    <text evidence="2">The sequence shown here is derived from an EMBL/GenBank/DDBJ whole genome shotgun (WGS) entry which is preliminary data.</text>
</comment>
<keyword evidence="3" id="KW-1185">Reference proteome</keyword>
<evidence type="ECO:0000313" key="3">
    <source>
        <dbReference type="Proteomes" id="UP000630594"/>
    </source>
</evidence>
<evidence type="ECO:0008006" key="4">
    <source>
        <dbReference type="Google" id="ProtNLM"/>
    </source>
</evidence>
<reference evidence="3" key="1">
    <citation type="journal article" date="2019" name="Int. J. Syst. Evol. Microbiol.">
        <title>The Global Catalogue of Microorganisms (GCM) 10K type strain sequencing project: providing services to taxonomists for standard genome sequencing and annotation.</title>
        <authorList>
            <consortium name="The Broad Institute Genomics Platform"/>
            <consortium name="The Broad Institute Genome Sequencing Center for Infectious Disease"/>
            <person name="Wu L."/>
            <person name="Ma J."/>
        </authorList>
    </citation>
    <scope>NUCLEOTIDE SEQUENCE [LARGE SCALE GENOMIC DNA]</scope>
    <source>
        <strain evidence="3">CCM 7403</strain>
    </source>
</reference>
<gene>
    <name evidence="2" type="ORF">GCM10007231_00630</name>
</gene>
<protein>
    <recommendedName>
        <fullName evidence="4">Secreted protein</fullName>
    </recommendedName>
</protein>
<dbReference type="Proteomes" id="UP000630594">
    <property type="component" value="Unassembled WGS sequence"/>
</dbReference>
<organism evidence="2 3">
    <name type="scientific">Nocardioides daphniae</name>
    <dbReference type="NCBI Taxonomy" id="402297"/>
    <lineage>
        <taxon>Bacteria</taxon>
        <taxon>Bacillati</taxon>
        <taxon>Actinomycetota</taxon>
        <taxon>Actinomycetes</taxon>
        <taxon>Propionibacteriales</taxon>
        <taxon>Nocardioidaceae</taxon>
        <taxon>Nocardioides</taxon>
    </lineage>
</organism>